<accession>A0A6J7F3C0</accession>
<evidence type="ECO:0000313" key="1">
    <source>
        <dbReference type="EMBL" id="CAB4888104.1"/>
    </source>
</evidence>
<protein>
    <submittedName>
        <fullName evidence="1">Unannotated protein</fullName>
    </submittedName>
</protein>
<organism evidence="1">
    <name type="scientific">freshwater metagenome</name>
    <dbReference type="NCBI Taxonomy" id="449393"/>
    <lineage>
        <taxon>unclassified sequences</taxon>
        <taxon>metagenomes</taxon>
        <taxon>ecological metagenomes</taxon>
    </lineage>
</organism>
<proteinExistence type="predicted"/>
<reference evidence="1" key="1">
    <citation type="submission" date="2020-05" db="EMBL/GenBank/DDBJ databases">
        <authorList>
            <person name="Chiriac C."/>
            <person name="Salcher M."/>
            <person name="Ghai R."/>
            <person name="Kavagutti S V."/>
        </authorList>
    </citation>
    <scope>NUCLEOTIDE SEQUENCE</scope>
</reference>
<gene>
    <name evidence="1" type="ORF">UFOPK3376_02561</name>
</gene>
<dbReference type="EMBL" id="CAFBLP010000087">
    <property type="protein sequence ID" value="CAB4888104.1"/>
    <property type="molecule type" value="Genomic_DNA"/>
</dbReference>
<dbReference type="AlphaFoldDB" id="A0A6J7F3C0"/>
<sequence>MSTLLKERIESGDVIEVDRDGQLISALVLLATEDAIILDACDDTTPFVIRRSDLLEYRLFRPETV</sequence>
<name>A0A6J7F3C0_9ZZZZ</name>